<sequence length="110" mass="12716">MNNVDDAKKIILMLCAKKNLAFHEGEWSADYKIDWSSEFSTLMLDMLGDIEKLNAGIKGGDDVLSVAAITMARIRFLKLSDFFFDIHEDFEKLLSMNDIEWPKIPDDYKY</sequence>
<keyword evidence="2" id="KW-1185">Reference proteome</keyword>
<comment type="caution">
    <text evidence="1">The sequence shown here is derived from an EMBL/GenBank/DDBJ whole genome shotgun (WGS) entry which is preliminary data.</text>
</comment>
<dbReference type="EMBL" id="JAINZM010000055">
    <property type="protein sequence ID" value="MCW6059145.1"/>
    <property type="molecule type" value="Genomic_DNA"/>
</dbReference>
<organism evidence="1 2">
    <name type="scientific">Pseudomonas fragariae</name>
    <name type="common">ex Marin et al. 2024</name>
    <dbReference type="NCBI Taxonomy" id="3080056"/>
    <lineage>
        <taxon>Bacteria</taxon>
        <taxon>Pseudomonadati</taxon>
        <taxon>Pseudomonadota</taxon>
        <taxon>Gammaproteobacteria</taxon>
        <taxon>Pseudomonadales</taxon>
        <taxon>Pseudomonadaceae</taxon>
        <taxon>Pseudomonas</taxon>
    </lineage>
</organism>
<protein>
    <submittedName>
        <fullName evidence="1">Uncharacterized protein</fullName>
    </submittedName>
</protein>
<proteinExistence type="predicted"/>
<reference evidence="1" key="1">
    <citation type="submission" date="2021-08" db="EMBL/GenBank/DDBJ databases">
        <title>Characterization of Pseudomonas fragariae.</title>
        <authorList>
            <person name="Carvalho R."/>
            <person name="Marin M."/>
        </authorList>
    </citation>
    <scope>NUCLEOTIDE SEQUENCE</scope>
    <source>
        <strain evidence="1">17</strain>
    </source>
</reference>
<gene>
    <name evidence="1" type="ORF">K7K06_26380</name>
</gene>
<dbReference type="Proteomes" id="UP001142690">
    <property type="component" value="Unassembled WGS sequence"/>
</dbReference>
<dbReference type="Gene3D" id="6.10.290.10">
    <property type="match status" value="1"/>
</dbReference>
<evidence type="ECO:0000313" key="2">
    <source>
        <dbReference type="Proteomes" id="UP001142690"/>
    </source>
</evidence>
<name>A0ABT3LRT3_9PSED</name>
<evidence type="ECO:0000313" key="1">
    <source>
        <dbReference type="EMBL" id="MCW6059145.1"/>
    </source>
</evidence>
<accession>A0ABT3LRT3</accession>